<dbReference type="AlphaFoldDB" id="A0ABD1NUR6"/>
<proteinExistence type="predicted"/>
<reference evidence="2" key="1">
    <citation type="submission" date="2024-07" db="EMBL/GenBank/DDBJ databases">
        <title>Two chromosome-level genome assemblies of Korean endemic species Abeliophyllum distichum and Forsythia ovata (Oleaceae).</title>
        <authorList>
            <person name="Jang H."/>
        </authorList>
    </citation>
    <scope>NUCLEOTIDE SEQUENCE [LARGE SCALE GENOMIC DNA]</scope>
</reference>
<keyword evidence="2" id="KW-1185">Reference proteome</keyword>
<accession>A0ABD1NUR6</accession>
<comment type="caution">
    <text evidence="1">The sequence shown here is derived from an EMBL/GenBank/DDBJ whole genome shotgun (WGS) entry which is preliminary data.</text>
</comment>
<protein>
    <submittedName>
        <fullName evidence="1">Uncharacterized protein</fullName>
    </submittedName>
</protein>
<gene>
    <name evidence="1" type="ORF">Adt_47322</name>
</gene>
<name>A0ABD1NUR6_9LAMI</name>
<evidence type="ECO:0000313" key="1">
    <source>
        <dbReference type="EMBL" id="KAL2455355.1"/>
    </source>
</evidence>
<organism evidence="1 2">
    <name type="scientific">Abeliophyllum distichum</name>
    <dbReference type="NCBI Taxonomy" id="126358"/>
    <lineage>
        <taxon>Eukaryota</taxon>
        <taxon>Viridiplantae</taxon>
        <taxon>Streptophyta</taxon>
        <taxon>Embryophyta</taxon>
        <taxon>Tracheophyta</taxon>
        <taxon>Spermatophyta</taxon>
        <taxon>Magnoliopsida</taxon>
        <taxon>eudicotyledons</taxon>
        <taxon>Gunneridae</taxon>
        <taxon>Pentapetalae</taxon>
        <taxon>asterids</taxon>
        <taxon>lamiids</taxon>
        <taxon>Lamiales</taxon>
        <taxon>Oleaceae</taxon>
        <taxon>Forsythieae</taxon>
        <taxon>Abeliophyllum</taxon>
    </lineage>
</organism>
<dbReference type="EMBL" id="JBFOLK010000192">
    <property type="protein sequence ID" value="KAL2455355.1"/>
    <property type="molecule type" value="Genomic_DNA"/>
</dbReference>
<dbReference type="Proteomes" id="UP001604336">
    <property type="component" value="Unassembled WGS sequence"/>
</dbReference>
<sequence length="100" mass="11492">MALRRRWPLFISPKSLFICNPFSFSLGTIDRRGGVEQAPSWLLVEVHSQLVQPQKMAEVGEMAEVEEMMEVGEVWTEVERPPIPPEVEEVVRLLPHPRSK</sequence>
<evidence type="ECO:0000313" key="2">
    <source>
        <dbReference type="Proteomes" id="UP001604336"/>
    </source>
</evidence>